<dbReference type="AlphaFoldDB" id="A0A8T0UD68"/>
<evidence type="ECO:0000313" key="2">
    <source>
        <dbReference type="Proteomes" id="UP000823388"/>
    </source>
</evidence>
<evidence type="ECO:0000313" key="1">
    <source>
        <dbReference type="EMBL" id="KAG2620620.1"/>
    </source>
</evidence>
<organism evidence="1 2">
    <name type="scientific">Panicum virgatum</name>
    <name type="common">Blackwell switchgrass</name>
    <dbReference type="NCBI Taxonomy" id="38727"/>
    <lineage>
        <taxon>Eukaryota</taxon>
        <taxon>Viridiplantae</taxon>
        <taxon>Streptophyta</taxon>
        <taxon>Embryophyta</taxon>
        <taxon>Tracheophyta</taxon>
        <taxon>Spermatophyta</taxon>
        <taxon>Magnoliopsida</taxon>
        <taxon>Liliopsida</taxon>
        <taxon>Poales</taxon>
        <taxon>Poaceae</taxon>
        <taxon>PACMAD clade</taxon>
        <taxon>Panicoideae</taxon>
        <taxon>Panicodae</taxon>
        <taxon>Paniceae</taxon>
        <taxon>Panicinae</taxon>
        <taxon>Panicum</taxon>
        <taxon>Panicum sect. Hiantes</taxon>
    </lineage>
</organism>
<accession>A0A8T0UD68</accession>
<gene>
    <name evidence="1" type="ORF">PVAP13_3NG210071</name>
</gene>
<comment type="caution">
    <text evidence="1">The sequence shown here is derived from an EMBL/GenBank/DDBJ whole genome shotgun (WGS) entry which is preliminary data.</text>
</comment>
<keyword evidence="2" id="KW-1185">Reference proteome</keyword>
<proteinExistence type="predicted"/>
<name>A0A8T0UD68_PANVG</name>
<dbReference type="Proteomes" id="UP000823388">
    <property type="component" value="Chromosome 3N"/>
</dbReference>
<sequence length="65" mass="7124">MSHRSSREVAPVPHAPAAGVPWWGAAVKPNISYLASGQAMTPPRGWWRAPMPQNNSFISPYGPWI</sequence>
<reference evidence="1" key="1">
    <citation type="submission" date="2020-05" db="EMBL/GenBank/DDBJ databases">
        <title>WGS assembly of Panicum virgatum.</title>
        <authorList>
            <person name="Lovell J.T."/>
            <person name="Jenkins J."/>
            <person name="Shu S."/>
            <person name="Juenger T.E."/>
            <person name="Schmutz J."/>
        </authorList>
    </citation>
    <scope>NUCLEOTIDE SEQUENCE</scope>
    <source>
        <strain evidence="1">AP13</strain>
    </source>
</reference>
<dbReference type="EMBL" id="CM029042">
    <property type="protein sequence ID" value="KAG2620620.1"/>
    <property type="molecule type" value="Genomic_DNA"/>
</dbReference>
<protein>
    <submittedName>
        <fullName evidence="1">Uncharacterized protein</fullName>
    </submittedName>
</protein>